<name>A0A9X1UNJ3_9BURK</name>
<comment type="caution">
    <text evidence="2">The sequence shown here is derived from an EMBL/GenBank/DDBJ whole genome shotgun (WGS) entry which is preliminary data.</text>
</comment>
<accession>A0A9X1UNJ3</accession>
<dbReference type="RefSeq" id="WP_238468663.1">
    <property type="nucleotide sequence ID" value="NZ_JAKLJA010000068.1"/>
</dbReference>
<sequence>MSEKKGAERFSARESALGYLYQVRLALLWALRKLRSTHEFKVGLETLDDVVFDSEGRPTDLLQAKHRVKRVATLTDASPDIWKTFRIWLTASGAGQIDSMTRLILVSTGTCDKGSAAYLLGEGEQRNEVEALVLLNATARSSSSQENKEGYELFLALSEREKSAFLESVVIMDGAPVATDVERELHLELRFAVPKNRISSALDALEGWWFGQMVRQLSSPGGLSTLSSQSIELKLDDIRDQCRADALLIDNEILQQKLDQAALAAYARYTFAKQVILVTKNKTRLNRAINDYFRAYTQRSKWLRSDLLLLADDERFRQDLFEAWEIRFARAQEALEADSSGSNCVAAGAELLAWAESDADLSLKAGMNAPWMARGTLHELSDQQRVGWHPDYVRLLESGSAHSDGEEKEDE</sequence>
<dbReference type="Pfam" id="PF20283">
    <property type="entry name" value="CTD7"/>
    <property type="match status" value="1"/>
</dbReference>
<dbReference type="InterPro" id="IPR046913">
    <property type="entry name" value="ABC-3C_CTD7"/>
</dbReference>
<dbReference type="EMBL" id="JAKLJA010000068">
    <property type="protein sequence ID" value="MCG5078684.1"/>
    <property type="molecule type" value="Genomic_DNA"/>
</dbReference>
<keyword evidence="3" id="KW-1185">Reference proteome</keyword>
<reference evidence="2" key="1">
    <citation type="submission" date="2022-01" db="EMBL/GenBank/DDBJ databases">
        <title>Genome sequence and assembly of Parabukholderia sp. RG36.</title>
        <authorList>
            <person name="Chhetri G."/>
        </authorList>
    </citation>
    <scope>NUCLEOTIDE SEQUENCE</scope>
    <source>
        <strain evidence="2">RG36</strain>
    </source>
</reference>
<organism evidence="2 3">
    <name type="scientific">Paraburkholderia tagetis</name>
    <dbReference type="NCBI Taxonomy" id="2913261"/>
    <lineage>
        <taxon>Bacteria</taxon>
        <taxon>Pseudomonadati</taxon>
        <taxon>Pseudomonadota</taxon>
        <taxon>Betaproteobacteria</taxon>
        <taxon>Burkholderiales</taxon>
        <taxon>Burkholderiaceae</taxon>
        <taxon>Paraburkholderia</taxon>
    </lineage>
</organism>
<gene>
    <name evidence="2" type="ORF">L5014_36070</name>
</gene>
<dbReference type="AlphaFoldDB" id="A0A9X1UNJ3"/>
<proteinExistence type="predicted"/>
<evidence type="ECO:0000259" key="1">
    <source>
        <dbReference type="Pfam" id="PF20283"/>
    </source>
</evidence>
<protein>
    <recommendedName>
        <fullName evidence="1">ABC-three component systems C-terminal domain-containing protein</fullName>
    </recommendedName>
</protein>
<evidence type="ECO:0000313" key="3">
    <source>
        <dbReference type="Proteomes" id="UP001139308"/>
    </source>
</evidence>
<feature type="domain" description="ABC-three component systems C-terminal" evidence="1">
    <location>
        <begin position="271"/>
        <end position="396"/>
    </location>
</feature>
<evidence type="ECO:0000313" key="2">
    <source>
        <dbReference type="EMBL" id="MCG5078684.1"/>
    </source>
</evidence>
<dbReference type="Proteomes" id="UP001139308">
    <property type="component" value="Unassembled WGS sequence"/>
</dbReference>